<organism evidence="7 8">
    <name type="scientific">Cochleicola gelatinilyticus</name>
    <dbReference type="NCBI Taxonomy" id="1763537"/>
    <lineage>
        <taxon>Bacteria</taxon>
        <taxon>Pseudomonadati</taxon>
        <taxon>Bacteroidota</taxon>
        <taxon>Flavobacteriia</taxon>
        <taxon>Flavobacteriales</taxon>
        <taxon>Flavobacteriaceae</taxon>
        <taxon>Cochleicola</taxon>
    </lineage>
</organism>
<keyword evidence="4" id="KW-0378">Hydrolase</keyword>
<dbReference type="InterPro" id="IPR044925">
    <property type="entry name" value="His-Me_finger_sf"/>
</dbReference>
<keyword evidence="2" id="KW-0540">Nuclease</keyword>
<dbReference type="Pfam" id="PF18962">
    <property type="entry name" value="Por_Secre_tail"/>
    <property type="match status" value="1"/>
</dbReference>
<comment type="caution">
    <text evidence="7">The sequence shown here is derived from an EMBL/GenBank/DDBJ whole genome shotgun (WGS) entry which is preliminary data.</text>
</comment>
<dbReference type="PANTHER" id="PTHR33607">
    <property type="entry name" value="ENDONUCLEASE-1"/>
    <property type="match status" value="1"/>
</dbReference>
<dbReference type="SUPFAM" id="SSF54060">
    <property type="entry name" value="His-Me finger endonucleases"/>
    <property type="match status" value="1"/>
</dbReference>
<evidence type="ECO:0000256" key="1">
    <source>
        <dbReference type="ARBA" id="ARBA00006429"/>
    </source>
</evidence>
<dbReference type="GO" id="GO:0016787">
    <property type="term" value="F:hydrolase activity"/>
    <property type="evidence" value="ECO:0007669"/>
    <property type="project" value="UniProtKB-KW"/>
</dbReference>
<dbReference type="OrthoDB" id="5485925at2"/>
<evidence type="ECO:0000256" key="4">
    <source>
        <dbReference type="ARBA" id="ARBA00022801"/>
    </source>
</evidence>
<dbReference type="Proteomes" id="UP000077013">
    <property type="component" value="Unassembled WGS sequence"/>
</dbReference>
<keyword evidence="8" id="KW-1185">Reference proteome</keyword>
<dbReference type="InterPro" id="IPR026444">
    <property type="entry name" value="Secre_tail"/>
</dbReference>
<reference evidence="7 8" key="1">
    <citation type="submission" date="2016-02" db="EMBL/GenBank/DDBJ databases">
        <title>Ulvibacter sp. LPB0005, isolated from Thais luteostoma.</title>
        <authorList>
            <person name="Shin S.-K."/>
            <person name="Yi H."/>
        </authorList>
    </citation>
    <scope>NUCLEOTIDE SEQUENCE [LARGE SCALE GENOMIC DNA]</scope>
    <source>
        <strain evidence="7 8">LPB0005</strain>
    </source>
</reference>
<dbReference type="GO" id="GO:0004518">
    <property type="term" value="F:nuclease activity"/>
    <property type="evidence" value="ECO:0007669"/>
    <property type="project" value="UniProtKB-KW"/>
</dbReference>
<dbReference type="AlphaFoldDB" id="A0A167H4L1"/>
<dbReference type="EMBL" id="LRXL01000045">
    <property type="protein sequence ID" value="OAB78210.1"/>
    <property type="molecule type" value="Genomic_DNA"/>
</dbReference>
<gene>
    <name evidence="7" type="ORF">ULVI_12090</name>
</gene>
<feature type="compositionally biased region" description="Gly residues" evidence="5">
    <location>
        <begin position="172"/>
        <end position="181"/>
    </location>
</feature>
<evidence type="ECO:0000313" key="8">
    <source>
        <dbReference type="Proteomes" id="UP000077013"/>
    </source>
</evidence>
<dbReference type="InterPro" id="IPR007346">
    <property type="entry name" value="Endonuclease-I"/>
</dbReference>
<evidence type="ECO:0000256" key="3">
    <source>
        <dbReference type="ARBA" id="ARBA00022729"/>
    </source>
</evidence>
<name>A0A167H4L1_9FLAO</name>
<evidence type="ECO:0000313" key="7">
    <source>
        <dbReference type="EMBL" id="OAB78210.1"/>
    </source>
</evidence>
<evidence type="ECO:0000256" key="5">
    <source>
        <dbReference type="SAM" id="MobiDB-lite"/>
    </source>
</evidence>
<evidence type="ECO:0000259" key="6">
    <source>
        <dbReference type="Pfam" id="PF18962"/>
    </source>
</evidence>
<comment type="similarity">
    <text evidence="1">Belongs to the EndA/NucM nuclease family.</text>
</comment>
<evidence type="ECO:0000256" key="2">
    <source>
        <dbReference type="ARBA" id="ARBA00022722"/>
    </source>
</evidence>
<dbReference type="NCBIfam" id="TIGR04183">
    <property type="entry name" value="Por_Secre_tail"/>
    <property type="match status" value="1"/>
</dbReference>
<dbReference type="STRING" id="1763537.ULVI_12090"/>
<accession>A0A167H4L1</accession>
<feature type="region of interest" description="Disordered" evidence="5">
    <location>
        <begin position="149"/>
        <end position="184"/>
    </location>
</feature>
<keyword evidence="3" id="KW-0732">Signal</keyword>
<sequence>MDFILHYFRKKKQNLNFYGMRKIFFIIACLSVQYGFSQQPYYNDVDLSLTGQDLYNALQVKINIASNTYTYGDVRNDFKIMDENPDDTNTVLLIYGYNDSDGSCITDRKRDKDFFGGNSCDFNREHVFARSLANPGMGDADNNASGIVADPHNLRPSDVQQNGNRGNKKFGDGSGNAGNVGSGNWYPGDEWKGDVARMMMYMYTRYGDRCLPSLVGVSDTQGNTEMLQLFLQWNADDPVSELEQQRNPHLEMVYGNRNPFIDNPVLATIIWGGPEAEDLWGLLNTSENVVYNVSLYPNPASETIYVQSTTSFQPESYIIYSLQGKKIAEKTLNISEKKIDISTFQSGVYLLELCGPTGKQLKKIIIE</sequence>
<dbReference type="Pfam" id="PF04231">
    <property type="entry name" value="Endonuclease_1"/>
    <property type="match status" value="1"/>
</dbReference>
<protein>
    <recommendedName>
        <fullName evidence="6">Secretion system C-terminal sorting domain-containing protein</fullName>
    </recommendedName>
</protein>
<proteinExistence type="inferred from homology"/>
<feature type="domain" description="Secretion system C-terminal sorting" evidence="6">
    <location>
        <begin position="295"/>
        <end position="366"/>
    </location>
</feature>
<dbReference type="PANTHER" id="PTHR33607:SF2">
    <property type="entry name" value="ENDONUCLEASE-1"/>
    <property type="match status" value="1"/>
</dbReference>